<proteinExistence type="predicted"/>
<gene>
    <name evidence="2" type="ORF">MNBD_ALPHA11-2209</name>
</gene>
<dbReference type="PIRSF" id="PIRSF021774">
    <property type="entry name" value="UCP021774"/>
    <property type="match status" value="1"/>
</dbReference>
<protein>
    <recommendedName>
        <fullName evidence="1">DUF302 domain-containing protein</fullName>
    </recommendedName>
</protein>
<dbReference type="SUPFAM" id="SSF103247">
    <property type="entry name" value="TT1751-like"/>
    <property type="match status" value="1"/>
</dbReference>
<sequence>MSYCFSTILNSEMDQAIETVTEALKVEGFGVLSVIDVKATLKKKIDVDFRPYTILGACNPTFAHKALLAEDKIGAMLPCNVVVQQIGDGQVEVSAVDPIASMSAVKNPALGEIAGEVQAKLKKVIDGL</sequence>
<dbReference type="InterPro" id="IPR035923">
    <property type="entry name" value="TT1751-like_sf"/>
</dbReference>
<organism evidence="2">
    <name type="scientific">hydrothermal vent metagenome</name>
    <dbReference type="NCBI Taxonomy" id="652676"/>
    <lineage>
        <taxon>unclassified sequences</taxon>
        <taxon>metagenomes</taxon>
        <taxon>ecological metagenomes</taxon>
    </lineage>
</organism>
<feature type="domain" description="DUF302" evidence="1">
    <location>
        <begin position="35"/>
        <end position="98"/>
    </location>
</feature>
<dbReference type="InterPro" id="IPR005180">
    <property type="entry name" value="DUF302"/>
</dbReference>
<evidence type="ECO:0000313" key="2">
    <source>
        <dbReference type="EMBL" id="VAW20197.1"/>
    </source>
</evidence>
<dbReference type="Gene3D" id="3.30.310.70">
    <property type="entry name" value="TT1751-like domain"/>
    <property type="match status" value="1"/>
</dbReference>
<reference evidence="2" key="1">
    <citation type="submission" date="2018-06" db="EMBL/GenBank/DDBJ databases">
        <authorList>
            <person name="Zhirakovskaya E."/>
        </authorList>
    </citation>
    <scope>NUCLEOTIDE SEQUENCE</scope>
</reference>
<dbReference type="InterPro" id="IPR016796">
    <property type="entry name" value="UCP021774"/>
</dbReference>
<dbReference type="CDD" id="cd14797">
    <property type="entry name" value="DUF302"/>
    <property type="match status" value="1"/>
</dbReference>
<dbReference type="Pfam" id="PF03625">
    <property type="entry name" value="DUF302"/>
    <property type="match status" value="1"/>
</dbReference>
<name>A0A3B0U3L1_9ZZZZ</name>
<accession>A0A3B0U3L1</accession>
<dbReference type="PANTHER" id="PTHR38342:SF1">
    <property type="entry name" value="SLR5037 PROTEIN"/>
    <property type="match status" value="1"/>
</dbReference>
<dbReference type="EMBL" id="UOEQ01000260">
    <property type="protein sequence ID" value="VAW20197.1"/>
    <property type="molecule type" value="Genomic_DNA"/>
</dbReference>
<dbReference type="PANTHER" id="PTHR38342">
    <property type="entry name" value="SLR5037 PROTEIN"/>
    <property type="match status" value="1"/>
</dbReference>
<dbReference type="AlphaFoldDB" id="A0A3B0U3L1"/>
<evidence type="ECO:0000259" key="1">
    <source>
        <dbReference type="Pfam" id="PF03625"/>
    </source>
</evidence>